<evidence type="ECO:0000313" key="3">
    <source>
        <dbReference type="Proteomes" id="UP000076798"/>
    </source>
</evidence>
<organism evidence="2 3">
    <name type="scientific">Sistotremastrum suecicum HHB10207 ss-3</name>
    <dbReference type="NCBI Taxonomy" id="1314776"/>
    <lineage>
        <taxon>Eukaryota</taxon>
        <taxon>Fungi</taxon>
        <taxon>Dikarya</taxon>
        <taxon>Basidiomycota</taxon>
        <taxon>Agaricomycotina</taxon>
        <taxon>Agaricomycetes</taxon>
        <taxon>Sistotremastrales</taxon>
        <taxon>Sistotremastraceae</taxon>
        <taxon>Sistotremastrum</taxon>
    </lineage>
</organism>
<feature type="compositionally biased region" description="Acidic residues" evidence="1">
    <location>
        <begin position="204"/>
        <end position="225"/>
    </location>
</feature>
<sequence>MVSARSIEAKYHYHRPGLANRFVGLPRWHPLNLWKRIREDTLSVPDAAALQASSRYFFKDGFANVTEADRPWAGLTRTEKVKVIEEAMTHIKNNHRYIERYANSCTITLVASLDPIDLGLDIADCIHVDSSSQLKIATLLPHPPHGLEDHDDVHLQRIEEEFSKLARVWFSRNGRVTGDNESSVGQDSDVDSRSHESEDSGAAGDEDSLEGSEESEGPDDSEYESASESSQHNHDEGSLSRSLASSLPGPLPVPQIDTPAEETADLTVANALALPLPTQLSESQHARRMTRIRKGIQLAIIEKALNEGGNEENRNEENKNKENNA</sequence>
<dbReference type="EMBL" id="KV428805">
    <property type="protein sequence ID" value="KZT31145.1"/>
    <property type="molecule type" value="Genomic_DNA"/>
</dbReference>
<accession>A0A165WH26</accession>
<gene>
    <name evidence="2" type="ORF">SISSUDRAFT_1068039</name>
</gene>
<dbReference type="Proteomes" id="UP000076798">
    <property type="component" value="Unassembled WGS sequence"/>
</dbReference>
<feature type="region of interest" description="Disordered" evidence="1">
    <location>
        <begin position="304"/>
        <end position="325"/>
    </location>
</feature>
<proteinExistence type="predicted"/>
<name>A0A165WH26_9AGAM</name>
<protein>
    <submittedName>
        <fullName evidence="2">Uncharacterized protein</fullName>
    </submittedName>
</protein>
<keyword evidence="3" id="KW-1185">Reference proteome</keyword>
<reference evidence="2 3" key="1">
    <citation type="journal article" date="2016" name="Mol. Biol. Evol.">
        <title>Comparative Genomics of Early-Diverging Mushroom-Forming Fungi Provides Insights into the Origins of Lignocellulose Decay Capabilities.</title>
        <authorList>
            <person name="Nagy L.G."/>
            <person name="Riley R."/>
            <person name="Tritt A."/>
            <person name="Adam C."/>
            <person name="Daum C."/>
            <person name="Floudas D."/>
            <person name="Sun H."/>
            <person name="Yadav J.S."/>
            <person name="Pangilinan J."/>
            <person name="Larsson K.H."/>
            <person name="Matsuura K."/>
            <person name="Barry K."/>
            <person name="Labutti K."/>
            <person name="Kuo R."/>
            <person name="Ohm R.A."/>
            <person name="Bhattacharya S.S."/>
            <person name="Shirouzu T."/>
            <person name="Yoshinaga Y."/>
            <person name="Martin F.M."/>
            <person name="Grigoriev I.V."/>
            <person name="Hibbett D.S."/>
        </authorList>
    </citation>
    <scope>NUCLEOTIDE SEQUENCE [LARGE SCALE GENOMIC DNA]</scope>
    <source>
        <strain evidence="2 3">HHB10207 ss-3</strain>
    </source>
</reference>
<dbReference type="AlphaFoldDB" id="A0A165WH26"/>
<feature type="region of interest" description="Disordered" evidence="1">
    <location>
        <begin position="176"/>
        <end position="263"/>
    </location>
</feature>
<evidence type="ECO:0000256" key="1">
    <source>
        <dbReference type="SAM" id="MobiDB-lite"/>
    </source>
</evidence>
<evidence type="ECO:0000313" key="2">
    <source>
        <dbReference type="EMBL" id="KZT31145.1"/>
    </source>
</evidence>
<feature type="compositionally biased region" description="Basic and acidic residues" evidence="1">
    <location>
        <begin position="311"/>
        <end position="325"/>
    </location>
</feature>